<evidence type="ECO:0000313" key="3">
    <source>
        <dbReference type="Proteomes" id="UP001283341"/>
    </source>
</evidence>
<gene>
    <name evidence="2" type="ORF">B0H66DRAFT_628691</name>
</gene>
<sequence length="320" mass="35956">MSGSHEVNRTPSPLRHDTHLPIVFNDDHCKNVGDRQLGYVLPHETLTTTIPAGQQTDAYRSNGDATASALSRSSVLLRLTASGSIQPPPMAQVASGHMEPNNNADNTGDDNNHGNFSALPPPPPGDGEEFLACPLYKFDPHKYFRCLQKYNLTKFAYVVQHLERCHILGGIYCWNCWTEFRKQEDLQAHLRTLPRCASLKGPERLWPAELTGVNKDRKLSDEEKWFRLWEKLFLGLPKPASAYVKDGLAGIRDLGHSSLLSATQELLRIHNPSWASSLQEDPDSGELFVSDVIRVIFDPPTQPPRRRRHRNSTPGPDDRE</sequence>
<feature type="region of interest" description="Disordered" evidence="1">
    <location>
        <begin position="298"/>
        <end position="320"/>
    </location>
</feature>
<feature type="region of interest" description="Disordered" evidence="1">
    <location>
        <begin position="86"/>
        <end position="123"/>
    </location>
</feature>
<dbReference type="Proteomes" id="UP001283341">
    <property type="component" value="Unassembled WGS sequence"/>
</dbReference>
<reference evidence="2" key="1">
    <citation type="journal article" date="2023" name="Mol. Phylogenet. Evol.">
        <title>Genome-scale phylogeny and comparative genomics of the fungal order Sordariales.</title>
        <authorList>
            <person name="Hensen N."/>
            <person name="Bonometti L."/>
            <person name="Westerberg I."/>
            <person name="Brannstrom I.O."/>
            <person name="Guillou S."/>
            <person name="Cros-Aarteil S."/>
            <person name="Calhoun S."/>
            <person name="Haridas S."/>
            <person name="Kuo A."/>
            <person name="Mondo S."/>
            <person name="Pangilinan J."/>
            <person name="Riley R."/>
            <person name="LaButti K."/>
            <person name="Andreopoulos B."/>
            <person name="Lipzen A."/>
            <person name="Chen C."/>
            <person name="Yan M."/>
            <person name="Daum C."/>
            <person name="Ng V."/>
            <person name="Clum A."/>
            <person name="Steindorff A."/>
            <person name="Ohm R.A."/>
            <person name="Martin F."/>
            <person name="Silar P."/>
            <person name="Natvig D.O."/>
            <person name="Lalanne C."/>
            <person name="Gautier V."/>
            <person name="Ament-Velasquez S.L."/>
            <person name="Kruys A."/>
            <person name="Hutchinson M.I."/>
            <person name="Powell A.J."/>
            <person name="Barry K."/>
            <person name="Miller A.N."/>
            <person name="Grigoriev I.V."/>
            <person name="Debuchy R."/>
            <person name="Gladieux P."/>
            <person name="Hiltunen Thoren M."/>
            <person name="Johannesson H."/>
        </authorList>
    </citation>
    <scope>NUCLEOTIDE SEQUENCE</scope>
    <source>
        <strain evidence="2">CBS 118394</strain>
    </source>
</reference>
<reference evidence="2" key="2">
    <citation type="submission" date="2023-06" db="EMBL/GenBank/DDBJ databases">
        <authorList>
            <consortium name="Lawrence Berkeley National Laboratory"/>
            <person name="Haridas S."/>
            <person name="Hensen N."/>
            <person name="Bonometti L."/>
            <person name="Westerberg I."/>
            <person name="Brannstrom I.O."/>
            <person name="Guillou S."/>
            <person name="Cros-Aarteil S."/>
            <person name="Calhoun S."/>
            <person name="Kuo A."/>
            <person name="Mondo S."/>
            <person name="Pangilinan J."/>
            <person name="Riley R."/>
            <person name="Labutti K."/>
            <person name="Andreopoulos B."/>
            <person name="Lipzen A."/>
            <person name="Chen C."/>
            <person name="Yanf M."/>
            <person name="Daum C."/>
            <person name="Ng V."/>
            <person name="Clum A."/>
            <person name="Steindorff A."/>
            <person name="Ohm R."/>
            <person name="Martin F."/>
            <person name="Silar P."/>
            <person name="Natvig D."/>
            <person name="Lalanne C."/>
            <person name="Gautier V."/>
            <person name="Ament-Velasquez S.L."/>
            <person name="Kruys A."/>
            <person name="Hutchinson M.I."/>
            <person name="Powell A.J."/>
            <person name="Barry K."/>
            <person name="Miller A.N."/>
            <person name="Grigoriev I.V."/>
            <person name="Debuchy R."/>
            <person name="Gladieux P."/>
            <person name="Thoren M.H."/>
            <person name="Johannesson H."/>
        </authorList>
    </citation>
    <scope>NUCLEOTIDE SEQUENCE</scope>
    <source>
        <strain evidence="2">CBS 118394</strain>
    </source>
</reference>
<dbReference type="EMBL" id="JAUEDM010000006">
    <property type="protein sequence ID" value="KAK3315531.1"/>
    <property type="molecule type" value="Genomic_DNA"/>
</dbReference>
<keyword evidence="3" id="KW-1185">Reference proteome</keyword>
<evidence type="ECO:0008006" key="4">
    <source>
        <dbReference type="Google" id="ProtNLM"/>
    </source>
</evidence>
<organism evidence="2 3">
    <name type="scientific">Apodospora peruviana</name>
    <dbReference type="NCBI Taxonomy" id="516989"/>
    <lineage>
        <taxon>Eukaryota</taxon>
        <taxon>Fungi</taxon>
        <taxon>Dikarya</taxon>
        <taxon>Ascomycota</taxon>
        <taxon>Pezizomycotina</taxon>
        <taxon>Sordariomycetes</taxon>
        <taxon>Sordariomycetidae</taxon>
        <taxon>Sordariales</taxon>
        <taxon>Lasiosphaeriaceae</taxon>
        <taxon>Apodospora</taxon>
    </lineage>
</organism>
<protein>
    <recommendedName>
        <fullName evidence="4">C2H2-type domain-containing protein</fullName>
    </recommendedName>
</protein>
<accession>A0AAE0I0W4</accession>
<dbReference type="PANTHER" id="PTHR38166:SF1">
    <property type="entry name" value="C2H2-TYPE DOMAIN-CONTAINING PROTEIN"/>
    <property type="match status" value="1"/>
</dbReference>
<name>A0AAE0I0W4_9PEZI</name>
<dbReference type="PANTHER" id="PTHR38166">
    <property type="entry name" value="C2H2-TYPE DOMAIN-CONTAINING PROTEIN-RELATED"/>
    <property type="match status" value="1"/>
</dbReference>
<evidence type="ECO:0000256" key="1">
    <source>
        <dbReference type="SAM" id="MobiDB-lite"/>
    </source>
</evidence>
<proteinExistence type="predicted"/>
<comment type="caution">
    <text evidence="2">The sequence shown here is derived from an EMBL/GenBank/DDBJ whole genome shotgun (WGS) entry which is preliminary data.</text>
</comment>
<evidence type="ECO:0000313" key="2">
    <source>
        <dbReference type="EMBL" id="KAK3315531.1"/>
    </source>
</evidence>
<dbReference type="AlphaFoldDB" id="A0AAE0I0W4"/>